<dbReference type="PROSITE" id="PS51677">
    <property type="entry name" value="NODB"/>
    <property type="match status" value="1"/>
</dbReference>
<evidence type="ECO:0000256" key="1">
    <source>
        <dbReference type="ARBA" id="ARBA00001941"/>
    </source>
</evidence>
<evidence type="ECO:0000256" key="13">
    <source>
        <dbReference type="ARBA" id="ARBA00048494"/>
    </source>
</evidence>
<dbReference type="InterPro" id="IPR002509">
    <property type="entry name" value="NODB_dom"/>
</dbReference>
<dbReference type="Proteomes" id="UP000807469">
    <property type="component" value="Unassembled WGS sequence"/>
</dbReference>
<keyword evidence="8" id="KW-0170">Cobalt</keyword>
<feature type="chain" id="PRO_5040139089" description="chitin deacetylase" evidence="15">
    <location>
        <begin position="18"/>
        <end position="433"/>
    </location>
</feature>
<dbReference type="PANTHER" id="PTHR10587">
    <property type="entry name" value="GLYCOSYL TRANSFERASE-RELATED"/>
    <property type="match status" value="1"/>
</dbReference>
<evidence type="ECO:0000256" key="5">
    <source>
        <dbReference type="ARBA" id="ARBA00023024"/>
    </source>
</evidence>
<evidence type="ECO:0000256" key="12">
    <source>
        <dbReference type="ARBA" id="ARBA00024056"/>
    </source>
</evidence>
<evidence type="ECO:0000256" key="10">
    <source>
        <dbReference type="ARBA" id="ARBA00023316"/>
    </source>
</evidence>
<dbReference type="EC" id="3.5.1.41" evidence="12"/>
<keyword evidence="10" id="KW-0961">Cell wall biogenesis/degradation</keyword>
<keyword evidence="4" id="KW-0336">GPI-anchor</keyword>
<keyword evidence="4" id="KW-0325">Glycoprotein</keyword>
<keyword evidence="5" id="KW-0146">Chitin degradation</keyword>
<dbReference type="GO" id="GO:0071555">
    <property type="term" value="P:cell wall organization"/>
    <property type="evidence" value="ECO:0007669"/>
    <property type="project" value="UniProtKB-KW"/>
</dbReference>
<keyword evidence="3" id="KW-1003">Cell membrane</keyword>
<dbReference type="GO" id="GO:0098552">
    <property type="term" value="C:side of membrane"/>
    <property type="evidence" value="ECO:0007669"/>
    <property type="project" value="UniProtKB-KW"/>
</dbReference>
<evidence type="ECO:0000256" key="14">
    <source>
        <dbReference type="SAM" id="MobiDB-lite"/>
    </source>
</evidence>
<reference evidence="17" key="1">
    <citation type="submission" date="2020-11" db="EMBL/GenBank/DDBJ databases">
        <authorList>
            <consortium name="DOE Joint Genome Institute"/>
            <person name="Ahrendt S."/>
            <person name="Riley R."/>
            <person name="Andreopoulos W."/>
            <person name="Labutti K."/>
            <person name="Pangilinan J."/>
            <person name="Ruiz-Duenas F.J."/>
            <person name="Barrasa J.M."/>
            <person name="Sanchez-Garcia M."/>
            <person name="Camarero S."/>
            <person name="Miyauchi S."/>
            <person name="Serrano A."/>
            <person name="Linde D."/>
            <person name="Babiker R."/>
            <person name="Drula E."/>
            <person name="Ayuso-Fernandez I."/>
            <person name="Pacheco R."/>
            <person name="Padilla G."/>
            <person name="Ferreira P."/>
            <person name="Barriuso J."/>
            <person name="Kellner H."/>
            <person name="Castanera R."/>
            <person name="Alfaro M."/>
            <person name="Ramirez L."/>
            <person name="Pisabarro A.G."/>
            <person name="Kuo A."/>
            <person name="Tritt A."/>
            <person name="Lipzen A."/>
            <person name="He G."/>
            <person name="Yan M."/>
            <person name="Ng V."/>
            <person name="Cullen D."/>
            <person name="Martin F."/>
            <person name="Rosso M.-N."/>
            <person name="Henrissat B."/>
            <person name="Hibbett D."/>
            <person name="Martinez A.T."/>
            <person name="Grigoriev I.V."/>
        </authorList>
    </citation>
    <scope>NUCLEOTIDE SEQUENCE</scope>
    <source>
        <strain evidence="17">CIRM-BRFM 674</strain>
    </source>
</reference>
<keyword evidence="7" id="KW-0119">Carbohydrate metabolism</keyword>
<evidence type="ECO:0000256" key="8">
    <source>
        <dbReference type="ARBA" id="ARBA00023285"/>
    </source>
</evidence>
<evidence type="ECO:0000256" key="2">
    <source>
        <dbReference type="ARBA" id="ARBA00004609"/>
    </source>
</evidence>
<accession>A0A9P5ZDW8</accession>
<gene>
    <name evidence="17" type="ORF">BDN70DRAFT_871387</name>
</gene>
<proteinExistence type="predicted"/>
<dbReference type="GO" id="GO:0005886">
    <property type="term" value="C:plasma membrane"/>
    <property type="evidence" value="ECO:0007669"/>
    <property type="project" value="UniProtKB-SubCell"/>
</dbReference>
<feature type="domain" description="NodB homology" evidence="16">
    <location>
        <begin position="147"/>
        <end position="328"/>
    </location>
</feature>
<keyword evidence="15" id="KW-0732">Signal</keyword>
<dbReference type="InterPro" id="IPR011330">
    <property type="entry name" value="Glyco_hydro/deAcase_b/a-brl"/>
</dbReference>
<dbReference type="SUPFAM" id="SSF88713">
    <property type="entry name" value="Glycoside hydrolase/deacetylase"/>
    <property type="match status" value="1"/>
</dbReference>
<evidence type="ECO:0000313" key="18">
    <source>
        <dbReference type="Proteomes" id="UP000807469"/>
    </source>
</evidence>
<dbReference type="PANTHER" id="PTHR10587:SF135">
    <property type="entry name" value="CHITIN DEACETYLASE 3"/>
    <property type="match status" value="1"/>
</dbReference>
<dbReference type="InterPro" id="IPR050248">
    <property type="entry name" value="Polysacc_deacetylase_ArnD"/>
</dbReference>
<evidence type="ECO:0000256" key="9">
    <source>
        <dbReference type="ARBA" id="ARBA00023288"/>
    </source>
</evidence>
<keyword evidence="6" id="KW-0472">Membrane</keyword>
<evidence type="ECO:0000313" key="17">
    <source>
        <dbReference type="EMBL" id="KAF9485353.1"/>
    </source>
</evidence>
<evidence type="ECO:0000256" key="6">
    <source>
        <dbReference type="ARBA" id="ARBA00023136"/>
    </source>
</evidence>
<evidence type="ECO:0000256" key="7">
    <source>
        <dbReference type="ARBA" id="ARBA00023277"/>
    </source>
</evidence>
<sequence>MLFQLILVASFLASTLAVPTPHDSYDDHSHNVRKALPDTWYQPRDHPVHTLFKRAPGDGTNYPAVGSPEWSAGYPTNAPDPNTLPAAWVVALNAAVAAGKIPNVPQSSNVPNENPVYPNGLNPNGPTVCSATYKCRIPGDIWDSPDGIFASSFDDGPSPLTPQLVDFLGGQNDTTTHFMIGTNILYYPTQFLSAFNAGHDIAVHTWTHPYMTTLSSLQIVGELGYTMKLIHDSTGGRVPRYWRPPYGDSDMRVRSIALEVFGLQTVVWNQDSEDWAGTPASIESALTKFLALPKTPGLIILEHEIASVTVNAFITAYPQIQAAGWKFMSLAKAVNNGATYQNAQSSTSDDVVKADIILGLSSTSSMSTSSTLTPTSSSTTSSSATTGTSSPTSTTTNQNLAPTTTPTSSGAALRATRILTLCGILSTAIFLFS</sequence>
<evidence type="ECO:0000256" key="15">
    <source>
        <dbReference type="SAM" id="SignalP"/>
    </source>
</evidence>
<dbReference type="GO" id="GO:0004099">
    <property type="term" value="F:chitin deacetylase activity"/>
    <property type="evidence" value="ECO:0007669"/>
    <property type="project" value="UniProtKB-EC"/>
</dbReference>
<comment type="catalytic activity">
    <reaction evidence="13">
        <text>[(1-&gt;4)-N-acetyl-beta-D-glucosaminyl](n) + n H2O = chitosan + n acetate</text>
        <dbReference type="Rhea" id="RHEA:10464"/>
        <dbReference type="Rhea" id="RHEA-COMP:9593"/>
        <dbReference type="Rhea" id="RHEA-COMP:9597"/>
        <dbReference type="ChEBI" id="CHEBI:15377"/>
        <dbReference type="ChEBI" id="CHEBI:17029"/>
        <dbReference type="ChEBI" id="CHEBI:30089"/>
        <dbReference type="ChEBI" id="CHEBI:57704"/>
        <dbReference type="EC" id="3.5.1.41"/>
    </reaction>
    <physiologicalReaction direction="left-to-right" evidence="13">
        <dbReference type="Rhea" id="RHEA:10465"/>
    </physiologicalReaction>
</comment>
<keyword evidence="18" id="KW-1185">Reference proteome</keyword>
<dbReference type="EMBL" id="MU155136">
    <property type="protein sequence ID" value="KAF9485353.1"/>
    <property type="molecule type" value="Genomic_DNA"/>
</dbReference>
<evidence type="ECO:0000259" key="16">
    <source>
        <dbReference type="PROSITE" id="PS51677"/>
    </source>
</evidence>
<evidence type="ECO:0000256" key="3">
    <source>
        <dbReference type="ARBA" id="ARBA00022475"/>
    </source>
</evidence>
<evidence type="ECO:0000256" key="4">
    <source>
        <dbReference type="ARBA" id="ARBA00022622"/>
    </source>
</evidence>
<dbReference type="AlphaFoldDB" id="A0A9P5ZDW8"/>
<keyword evidence="11" id="KW-0624">Polysaccharide degradation</keyword>
<comment type="subcellular location">
    <subcellularLocation>
        <location evidence="2">Cell membrane</location>
        <topology evidence="2">Lipid-anchor</topology>
        <topology evidence="2">GPI-anchor</topology>
    </subcellularLocation>
</comment>
<dbReference type="Gene3D" id="3.20.20.370">
    <property type="entry name" value="Glycoside hydrolase/deacetylase"/>
    <property type="match status" value="1"/>
</dbReference>
<name>A0A9P5ZDW8_9AGAR</name>
<dbReference type="Pfam" id="PF01522">
    <property type="entry name" value="Polysacc_deac_1"/>
    <property type="match status" value="1"/>
</dbReference>
<protein>
    <recommendedName>
        <fullName evidence="12">chitin deacetylase</fullName>
        <ecNumber evidence="12">3.5.1.41</ecNumber>
    </recommendedName>
</protein>
<dbReference type="GO" id="GO:0006032">
    <property type="term" value="P:chitin catabolic process"/>
    <property type="evidence" value="ECO:0007669"/>
    <property type="project" value="UniProtKB-KW"/>
</dbReference>
<keyword evidence="9" id="KW-0449">Lipoprotein</keyword>
<comment type="cofactor">
    <cofactor evidence="1">
        <name>Co(2+)</name>
        <dbReference type="ChEBI" id="CHEBI:48828"/>
    </cofactor>
</comment>
<feature type="signal peptide" evidence="15">
    <location>
        <begin position="1"/>
        <end position="17"/>
    </location>
</feature>
<dbReference type="OrthoDB" id="407355at2759"/>
<organism evidence="17 18">
    <name type="scientific">Pholiota conissans</name>
    <dbReference type="NCBI Taxonomy" id="109636"/>
    <lineage>
        <taxon>Eukaryota</taxon>
        <taxon>Fungi</taxon>
        <taxon>Dikarya</taxon>
        <taxon>Basidiomycota</taxon>
        <taxon>Agaricomycotina</taxon>
        <taxon>Agaricomycetes</taxon>
        <taxon>Agaricomycetidae</taxon>
        <taxon>Agaricales</taxon>
        <taxon>Agaricineae</taxon>
        <taxon>Strophariaceae</taxon>
        <taxon>Pholiota</taxon>
    </lineage>
</organism>
<evidence type="ECO:0000256" key="11">
    <source>
        <dbReference type="ARBA" id="ARBA00023326"/>
    </source>
</evidence>
<comment type="caution">
    <text evidence="17">The sequence shown here is derived from an EMBL/GenBank/DDBJ whole genome shotgun (WGS) entry which is preliminary data.</text>
</comment>
<dbReference type="GO" id="GO:0000272">
    <property type="term" value="P:polysaccharide catabolic process"/>
    <property type="evidence" value="ECO:0007669"/>
    <property type="project" value="UniProtKB-KW"/>
</dbReference>
<feature type="region of interest" description="Disordered" evidence="14">
    <location>
        <begin position="364"/>
        <end position="408"/>
    </location>
</feature>
<dbReference type="GO" id="GO:0009272">
    <property type="term" value="P:fungal-type cell wall biogenesis"/>
    <property type="evidence" value="ECO:0007669"/>
    <property type="project" value="UniProtKB-ARBA"/>
</dbReference>